<proteinExistence type="inferred from homology"/>
<dbReference type="GO" id="GO:0003700">
    <property type="term" value="F:DNA-binding transcription factor activity"/>
    <property type="evidence" value="ECO:0007669"/>
    <property type="project" value="InterPro"/>
</dbReference>
<dbReference type="InterPro" id="IPR016177">
    <property type="entry name" value="DNA-bd_dom_sf"/>
</dbReference>
<dbReference type="GO" id="GO:0005634">
    <property type="term" value="C:nucleus"/>
    <property type="evidence" value="ECO:0007669"/>
    <property type="project" value="UniProtKB-SubCell"/>
</dbReference>
<dbReference type="PRINTS" id="PR00367">
    <property type="entry name" value="ETHRSPELEMNT"/>
</dbReference>
<evidence type="ECO:0000256" key="5">
    <source>
        <dbReference type="ARBA" id="ARBA00023242"/>
    </source>
</evidence>
<comment type="similarity">
    <text evidence="6">Belongs to the AP2/ERF transcription factor family. ERF subfamily.</text>
</comment>
<feature type="domain" description="AP2/ERF" evidence="8">
    <location>
        <begin position="77"/>
        <end position="134"/>
    </location>
</feature>
<keyword evidence="4" id="KW-0804">Transcription</keyword>
<name>A0AAV8TJU3_9ROSI</name>
<dbReference type="CDD" id="cd00018">
    <property type="entry name" value="AP2"/>
    <property type="match status" value="1"/>
</dbReference>
<dbReference type="Proteomes" id="UP001159364">
    <property type="component" value="Linkage Group LG05"/>
</dbReference>
<protein>
    <recommendedName>
        <fullName evidence="8">AP2/ERF domain-containing protein</fullName>
    </recommendedName>
</protein>
<dbReference type="GO" id="GO:0003677">
    <property type="term" value="F:DNA binding"/>
    <property type="evidence" value="ECO:0007669"/>
    <property type="project" value="UniProtKB-KW"/>
</dbReference>
<evidence type="ECO:0000256" key="1">
    <source>
        <dbReference type="ARBA" id="ARBA00004123"/>
    </source>
</evidence>
<dbReference type="InterPro" id="IPR001471">
    <property type="entry name" value="AP2/ERF_dom"/>
</dbReference>
<evidence type="ECO:0000256" key="3">
    <source>
        <dbReference type="ARBA" id="ARBA00023125"/>
    </source>
</evidence>
<dbReference type="PANTHER" id="PTHR31190:SF142">
    <property type="entry name" value="ETHYLENE-RESPONSIVE TRANSCRIPTION FACTOR RAP2-3"/>
    <property type="match status" value="1"/>
</dbReference>
<evidence type="ECO:0000256" key="6">
    <source>
        <dbReference type="ARBA" id="ARBA00024343"/>
    </source>
</evidence>
<keyword evidence="3" id="KW-0238">DNA-binding</keyword>
<sequence>MCGGALISGGEPVVRGRKMTPEVLCNELDTFYDLLGIGYTNNKLPRDHIEVPTQPTNQVGDEEVNKKSSTRRTRKNVYRGIRQRPWGKWAAEIRDPFKGVRVWLGTYNTAEEAARAYDEAAKRIRGEKAKLNFPPPPATPPPAKRRCYEPMFAPPTPTPSYHPRATTFSQQVPYTGYGTDVYNVPFEKNEVAGVNVKEQGSSFDVDSFWGLEPEQMAAQLRESVVEDGLWIFDDDIPSHHQQQGRCSF</sequence>
<comment type="caution">
    <text evidence="9">The sequence shown here is derived from an EMBL/GenBank/DDBJ whole genome shotgun (WGS) entry which is preliminary data.</text>
</comment>
<dbReference type="SMART" id="SM00380">
    <property type="entry name" value="AP2"/>
    <property type="match status" value="1"/>
</dbReference>
<dbReference type="GO" id="GO:0009873">
    <property type="term" value="P:ethylene-activated signaling pathway"/>
    <property type="evidence" value="ECO:0007669"/>
    <property type="project" value="InterPro"/>
</dbReference>
<dbReference type="InterPro" id="IPR044808">
    <property type="entry name" value="ERF_plant"/>
</dbReference>
<evidence type="ECO:0000259" key="8">
    <source>
        <dbReference type="PROSITE" id="PS51032"/>
    </source>
</evidence>
<dbReference type="AlphaFoldDB" id="A0AAV8TJU3"/>
<dbReference type="Pfam" id="PF00847">
    <property type="entry name" value="AP2"/>
    <property type="match status" value="1"/>
</dbReference>
<keyword evidence="10" id="KW-1185">Reference proteome</keyword>
<dbReference type="FunFam" id="3.30.730.10:FF:000001">
    <property type="entry name" value="Ethylene-responsive transcription factor 2"/>
    <property type="match status" value="1"/>
</dbReference>
<dbReference type="EMBL" id="JAIWQS010000005">
    <property type="protein sequence ID" value="KAJ8766384.1"/>
    <property type="molecule type" value="Genomic_DNA"/>
</dbReference>
<dbReference type="PROSITE" id="PS51032">
    <property type="entry name" value="AP2_ERF"/>
    <property type="match status" value="1"/>
</dbReference>
<gene>
    <name evidence="9" type="ORF">K2173_022443</name>
</gene>
<evidence type="ECO:0000256" key="2">
    <source>
        <dbReference type="ARBA" id="ARBA00023015"/>
    </source>
</evidence>
<dbReference type="Gene3D" id="3.30.730.10">
    <property type="entry name" value="AP2/ERF domain"/>
    <property type="match status" value="1"/>
</dbReference>
<dbReference type="PANTHER" id="PTHR31190">
    <property type="entry name" value="DNA-BINDING DOMAIN"/>
    <property type="match status" value="1"/>
</dbReference>
<evidence type="ECO:0000313" key="9">
    <source>
        <dbReference type="EMBL" id="KAJ8766384.1"/>
    </source>
</evidence>
<organism evidence="9 10">
    <name type="scientific">Erythroxylum novogranatense</name>
    <dbReference type="NCBI Taxonomy" id="1862640"/>
    <lineage>
        <taxon>Eukaryota</taxon>
        <taxon>Viridiplantae</taxon>
        <taxon>Streptophyta</taxon>
        <taxon>Embryophyta</taxon>
        <taxon>Tracheophyta</taxon>
        <taxon>Spermatophyta</taxon>
        <taxon>Magnoliopsida</taxon>
        <taxon>eudicotyledons</taxon>
        <taxon>Gunneridae</taxon>
        <taxon>Pentapetalae</taxon>
        <taxon>rosids</taxon>
        <taxon>fabids</taxon>
        <taxon>Malpighiales</taxon>
        <taxon>Erythroxylaceae</taxon>
        <taxon>Erythroxylum</taxon>
    </lineage>
</organism>
<keyword evidence="5" id="KW-0539">Nucleus</keyword>
<evidence type="ECO:0000256" key="7">
    <source>
        <dbReference type="SAM" id="MobiDB-lite"/>
    </source>
</evidence>
<keyword evidence="2" id="KW-0805">Transcription regulation</keyword>
<reference evidence="9 10" key="1">
    <citation type="submission" date="2021-09" db="EMBL/GenBank/DDBJ databases">
        <title>Genomic insights and catalytic innovation underlie evolution of tropane alkaloids biosynthesis.</title>
        <authorList>
            <person name="Wang Y.-J."/>
            <person name="Tian T."/>
            <person name="Huang J.-P."/>
            <person name="Huang S.-X."/>
        </authorList>
    </citation>
    <scope>NUCLEOTIDE SEQUENCE [LARGE SCALE GENOMIC DNA]</scope>
    <source>
        <strain evidence="9">KIB-2018</strain>
        <tissue evidence="9">Leaf</tissue>
    </source>
</reference>
<dbReference type="InterPro" id="IPR036955">
    <property type="entry name" value="AP2/ERF_dom_sf"/>
</dbReference>
<comment type="subcellular location">
    <subcellularLocation>
        <location evidence="1">Nucleus</location>
    </subcellularLocation>
</comment>
<accession>A0AAV8TJU3</accession>
<dbReference type="SUPFAM" id="SSF54171">
    <property type="entry name" value="DNA-binding domain"/>
    <property type="match status" value="1"/>
</dbReference>
<evidence type="ECO:0000313" key="10">
    <source>
        <dbReference type="Proteomes" id="UP001159364"/>
    </source>
</evidence>
<feature type="region of interest" description="Disordered" evidence="7">
    <location>
        <begin position="52"/>
        <end position="74"/>
    </location>
</feature>
<evidence type="ECO:0000256" key="4">
    <source>
        <dbReference type="ARBA" id="ARBA00023163"/>
    </source>
</evidence>